<protein>
    <submittedName>
        <fullName evidence="1">Uncharacterized protein</fullName>
    </submittedName>
</protein>
<dbReference type="EMBL" id="WMBB01000004">
    <property type="protein sequence ID" value="MTE13003.1"/>
    <property type="molecule type" value="Genomic_DNA"/>
</dbReference>
<accession>A0A6I3KQP5</accession>
<reference evidence="1 2" key="1">
    <citation type="submission" date="2019-11" db="EMBL/GenBank/DDBJ databases">
        <title>Nocardia sp. nov. CT2-14 isolated from soil.</title>
        <authorList>
            <person name="Kanchanasin P."/>
            <person name="Tanasupawat S."/>
            <person name="Yuki M."/>
            <person name="Kudo T."/>
        </authorList>
    </citation>
    <scope>NUCLEOTIDE SEQUENCE [LARGE SCALE GENOMIC DNA]</scope>
    <source>
        <strain evidence="1 2">CT2-14</strain>
    </source>
</reference>
<gene>
    <name evidence="1" type="ORF">GLP40_09470</name>
</gene>
<dbReference type="AlphaFoldDB" id="A0A6I3KQP5"/>
<evidence type="ECO:0000313" key="2">
    <source>
        <dbReference type="Proteomes" id="UP000432464"/>
    </source>
</evidence>
<comment type="caution">
    <text evidence="1">The sequence shown here is derived from an EMBL/GenBank/DDBJ whole genome shotgun (WGS) entry which is preliminary data.</text>
</comment>
<keyword evidence="2" id="KW-1185">Reference proteome</keyword>
<dbReference type="RefSeq" id="WP_154787487.1">
    <property type="nucleotide sequence ID" value="NZ_WMBB01000004.1"/>
</dbReference>
<proteinExistence type="predicted"/>
<organism evidence="1 2">
    <name type="scientific">Nocardia aurantiaca</name>
    <dbReference type="NCBI Taxonomy" id="2675850"/>
    <lineage>
        <taxon>Bacteria</taxon>
        <taxon>Bacillati</taxon>
        <taxon>Actinomycetota</taxon>
        <taxon>Actinomycetes</taxon>
        <taxon>Mycobacteriales</taxon>
        <taxon>Nocardiaceae</taxon>
        <taxon>Nocardia</taxon>
    </lineage>
</organism>
<name>A0A6I3KQP5_9NOCA</name>
<dbReference type="Proteomes" id="UP000432464">
    <property type="component" value="Unassembled WGS sequence"/>
</dbReference>
<sequence>MTDFFHNTLGVPEAQVAELSQGTINATIGMSGSCYLNLQRRAPYVAWMTVRNMRKPDHTDPTGDRYQRLDGFGEDVWRTPDDSFLTRVGTWEGMLAIDDKVAGAGSTPLRMTDAKVRDTIGFLIDVTRQMQ</sequence>
<evidence type="ECO:0000313" key="1">
    <source>
        <dbReference type="EMBL" id="MTE13003.1"/>
    </source>
</evidence>